<dbReference type="InterPro" id="IPR057207">
    <property type="entry name" value="FBXL15_LRR"/>
</dbReference>
<dbReference type="Gene3D" id="3.80.10.10">
    <property type="entry name" value="Ribonuclease Inhibitor"/>
    <property type="match status" value="2"/>
</dbReference>
<dbReference type="PANTHER" id="PTHR13318:SF190">
    <property type="entry name" value="PARTNER OF PAIRED, ISOFORM B"/>
    <property type="match status" value="1"/>
</dbReference>
<organism evidence="2 3">
    <name type="scientific">Mya arenaria</name>
    <name type="common">Soft-shell clam</name>
    <dbReference type="NCBI Taxonomy" id="6604"/>
    <lineage>
        <taxon>Eukaryota</taxon>
        <taxon>Metazoa</taxon>
        <taxon>Spiralia</taxon>
        <taxon>Lophotrochozoa</taxon>
        <taxon>Mollusca</taxon>
        <taxon>Bivalvia</taxon>
        <taxon>Autobranchia</taxon>
        <taxon>Heteroconchia</taxon>
        <taxon>Euheterodonta</taxon>
        <taxon>Imparidentia</taxon>
        <taxon>Neoheterodontei</taxon>
        <taxon>Myida</taxon>
        <taxon>Myoidea</taxon>
        <taxon>Myidae</taxon>
        <taxon>Mya</taxon>
    </lineage>
</organism>
<feature type="domain" description="F-box/LRR-repeat protein 15-like leucin rich repeat" evidence="1">
    <location>
        <begin position="78"/>
        <end position="163"/>
    </location>
</feature>
<dbReference type="InterPro" id="IPR032675">
    <property type="entry name" value="LRR_dom_sf"/>
</dbReference>
<dbReference type="Pfam" id="PF25372">
    <property type="entry name" value="DUF7885"/>
    <property type="match status" value="1"/>
</dbReference>
<name>A0ABY7EH24_MYAAR</name>
<dbReference type="SMART" id="SM00367">
    <property type="entry name" value="LRR_CC"/>
    <property type="match status" value="4"/>
</dbReference>
<dbReference type="EMBL" id="CP111017">
    <property type="protein sequence ID" value="WAR09303.1"/>
    <property type="molecule type" value="Genomic_DNA"/>
</dbReference>
<sequence>MSAMVALKVSDIVFGTVSTLLDRCIQILVINWQSYVDEMVELPPNLKDRFIYLMSKRGLLNDDNLGKVLHSKVRTLDLSDCDLSDRGLQAICQCTHLQKIDLNASKESRTNITSDDVAIETVSRSCPQLRLLNIGGCNNITDRSLQALGQNCKFLKSVNLSNTQEIHINGCQGVTDEAVEAVMQFCPQINILIFHGCPNITEQSRQALEDLTLSRSSPMKQVTWTIY</sequence>
<keyword evidence="3" id="KW-1185">Reference proteome</keyword>
<dbReference type="Proteomes" id="UP001164746">
    <property type="component" value="Chromosome 6"/>
</dbReference>
<evidence type="ECO:0000313" key="3">
    <source>
        <dbReference type="Proteomes" id="UP001164746"/>
    </source>
</evidence>
<dbReference type="InterPro" id="IPR006553">
    <property type="entry name" value="Leu-rich_rpt_Cys-con_subtyp"/>
</dbReference>
<proteinExistence type="predicted"/>
<evidence type="ECO:0000259" key="1">
    <source>
        <dbReference type="Pfam" id="PF25372"/>
    </source>
</evidence>
<evidence type="ECO:0000313" key="2">
    <source>
        <dbReference type="EMBL" id="WAR09303.1"/>
    </source>
</evidence>
<reference evidence="2" key="1">
    <citation type="submission" date="2022-11" db="EMBL/GenBank/DDBJ databases">
        <title>Centuries of genome instability and evolution in soft-shell clam transmissible cancer (bioRxiv).</title>
        <authorList>
            <person name="Hart S.F.M."/>
            <person name="Yonemitsu M.A."/>
            <person name="Giersch R.M."/>
            <person name="Beal B.F."/>
            <person name="Arriagada G."/>
            <person name="Davis B.W."/>
            <person name="Ostrander E.A."/>
            <person name="Goff S.P."/>
            <person name="Metzger M.J."/>
        </authorList>
    </citation>
    <scope>NUCLEOTIDE SEQUENCE</scope>
    <source>
        <strain evidence="2">MELC-2E11</strain>
        <tissue evidence="2">Siphon/mantle</tissue>
    </source>
</reference>
<dbReference type="PANTHER" id="PTHR13318">
    <property type="entry name" value="PARTNER OF PAIRED, ISOFORM B-RELATED"/>
    <property type="match status" value="1"/>
</dbReference>
<accession>A0ABY7EH24</accession>
<protein>
    <submittedName>
        <fullName evidence="2">AMN1-like protein</fullName>
    </submittedName>
</protein>
<dbReference type="SUPFAM" id="SSF52047">
    <property type="entry name" value="RNI-like"/>
    <property type="match status" value="1"/>
</dbReference>
<gene>
    <name evidence="2" type="ORF">MAR_019261</name>
</gene>